<reference evidence="2 3" key="1">
    <citation type="journal article" date="2024" name="Ann. Entomol. Soc. Am.">
        <title>Genomic analyses of the southern and eastern yellowjacket wasps (Hymenoptera: Vespidae) reveal evolutionary signatures of social life.</title>
        <authorList>
            <person name="Catto M.A."/>
            <person name="Caine P.B."/>
            <person name="Orr S.E."/>
            <person name="Hunt B.G."/>
            <person name="Goodisman M.A.D."/>
        </authorList>
    </citation>
    <scope>NUCLEOTIDE SEQUENCE [LARGE SCALE GENOMIC DNA]</scope>
    <source>
        <strain evidence="2">232</strain>
        <tissue evidence="2">Head and thorax</tissue>
    </source>
</reference>
<evidence type="ECO:0000313" key="3">
    <source>
        <dbReference type="Proteomes" id="UP001607303"/>
    </source>
</evidence>
<feature type="region of interest" description="Disordered" evidence="1">
    <location>
        <begin position="1"/>
        <end position="41"/>
    </location>
</feature>
<organism evidence="2 3">
    <name type="scientific">Vespula maculifrons</name>
    <name type="common">Eastern yellow jacket</name>
    <name type="synonym">Wasp</name>
    <dbReference type="NCBI Taxonomy" id="7453"/>
    <lineage>
        <taxon>Eukaryota</taxon>
        <taxon>Metazoa</taxon>
        <taxon>Ecdysozoa</taxon>
        <taxon>Arthropoda</taxon>
        <taxon>Hexapoda</taxon>
        <taxon>Insecta</taxon>
        <taxon>Pterygota</taxon>
        <taxon>Neoptera</taxon>
        <taxon>Endopterygota</taxon>
        <taxon>Hymenoptera</taxon>
        <taxon>Apocrita</taxon>
        <taxon>Aculeata</taxon>
        <taxon>Vespoidea</taxon>
        <taxon>Vespidae</taxon>
        <taxon>Vespinae</taxon>
        <taxon>Vespula</taxon>
    </lineage>
</organism>
<dbReference type="EMBL" id="JAYRBN010000091">
    <property type="protein sequence ID" value="KAL2730500.1"/>
    <property type="molecule type" value="Genomic_DNA"/>
</dbReference>
<proteinExistence type="predicted"/>
<protein>
    <submittedName>
        <fullName evidence="2">Uncharacterized protein</fullName>
    </submittedName>
</protein>
<feature type="compositionally biased region" description="Gly residues" evidence="1">
    <location>
        <begin position="67"/>
        <end position="86"/>
    </location>
</feature>
<feature type="region of interest" description="Disordered" evidence="1">
    <location>
        <begin position="67"/>
        <end position="89"/>
    </location>
</feature>
<name>A0ABD2BCW3_VESMC</name>
<gene>
    <name evidence="2" type="ORF">V1477_016311</name>
</gene>
<dbReference type="AlphaFoldDB" id="A0ABD2BCW3"/>
<keyword evidence="3" id="KW-1185">Reference proteome</keyword>
<evidence type="ECO:0000256" key="1">
    <source>
        <dbReference type="SAM" id="MobiDB-lite"/>
    </source>
</evidence>
<comment type="caution">
    <text evidence="2">The sequence shown here is derived from an EMBL/GenBank/DDBJ whole genome shotgun (WGS) entry which is preliminary data.</text>
</comment>
<accession>A0ABD2BCW3</accession>
<dbReference type="Proteomes" id="UP001607303">
    <property type="component" value="Unassembled WGS sequence"/>
</dbReference>
<feature type="compositionally biased region" description="Gly residues" evidence="1">
    <location>
        <begin position="22"/>
        <end position="41"/>
    </location>
</feature>
<sequence>MFSVATSPATMEKQKEGFEVVRGGGGRGGRGGGGRGGGGGEVMKEAGRVTCNVTHCYNSQTRAGDGGGCRGGGDYSSGGGGDGGGAIPWPRLSSLSLITRERGKIPDGAYTTAER</sequence>
<evidence type="ECO:0000313" key="2">
    <source>
        <dbReference type="EMBL" id="KAL2730500.1"/>
    </source>
</evidence>